<protein>
    <submittedName>
        <fullName evidence="2">Tetratricopeptide TPR_2 repeat protein</fullName>
    </submittedName>
</protein>
<evidence type="ECO:0000313" key="2">
    <source>
        <dbReference type="EMBL" id="AKV02022.1"/>
    </source>
</evidence>
<feature type="repeat" description="TPR" evidence="1">
    <location>
        <begin position="42"/>
        <end position="75"/>
    </location>
</feature>
<dbReference type="SMART" id="SM00028">
    <property type="entry name" value="TPR"/>
    <property type="match status" value="2"/>
</dbReference>
<dbReference type="Proteomes" id="UP000064967">
    <property type="component" value="Chromosome"/>
</dbReference>
<evidence type="ECO:0000256" key="1">
    <source>
        <dbReference type="PROSITE-ProRule" id="PRU00339"/>
    </source>
</evidence>
<dbReference type="EMBL" id="CP012333">
    <property type="protein sequence ID" value="AKV02022.1"/>
    <property type="molecule type" value="Genomic_DNA"/>
</dbReference>
<dbReference type="InterPro" id="IPR011990">
    <property type="entry name" value="TPR-like_helical_dom_sf"/>
</dbReference>
<dbReference type="KEGG" id="llu:AKJ09_08685"/>
<dbReference type="Gene3D" id="1.25.40.10">
    <property type="entry name" value="Tetratricopeptide repeat domain"/>
    <property type="match status" value="1"/>
</dbReference>
<keyword evidence="3" id="KW-1185">Reference proteome</keyword>
<dbReference type="InterPro" id="IPR019734">
    <property type="entry name" value="TPR_rpt"/>
</dbReference>
<sequence length="547" mass="56899">MTALLAGACAVTAFASGCRPGAEVVRVYDGQIAPGPYVQPEAYAHYLRGVIAEGHGDFSAALSSFEQAADIDADDPEVWTRIGDVRCRRDPKDSAADRAFSKALKIDASYAGALAAKGRCELTRGKTAEAAELVARATQEDPKRASLGALLVQIEARRGTPAARERAIALTVTQGHDENAWNALLAWGQARGDAGLVARALIGLLPTAPMRSPEVERGALDLLGEGQLVLARQVAAAVADAPRELDVHGPRDATVARLAVDEALSRGDEAAATARATRGHVSLPELAARALVFERAAFATSLARTVAHADPGASAAHMVLAAIAKRDEGAKKGGARHPGESLRRITDQPPELCALVFAERLTAAAGADVAREWLANVTRTPMAPHDPVAGPFVVDLAARGVIAESALPREWRIELAARRREAPPPMVANAEVTAAARAGVDAKHALLEQALTAPTAETTKTALTRLSGAVDRDPIVAFSFGRVALAGPTSPDVAERVRRAVAVDPANPLLLALGVEIAKQGGGDVAPAKTRLMAVASTPAERALATE</sequence>
<gene>
    <name evidence="2" type="ORF">AKJ09_08685</name>
</gene>
<proteinExistence type="predicted"/>
<dbReference type="STRING" id="1391654.AKJ09_08685"/>
<dbReference type="AlphaFoldDB" id="A0A0K1Q8M3"/>
<keyword evidence="1" id="KW-0802">TPR repeat</keyword>
<dbReference type="PROSITE" id="PS50005">
    <property type="entry name" value="TPR"/>
    <property type="match status" value="1"/>
</dbReference>
<evidence type="ECO:0000313" key="3">
    <source>
        <dbReference type="Proteomes" id="UP000064967"/>
    </source>
</evidence>
<name>A0A0K1Q8M3_9BACT</name>
<accession>A0A0K1Q8M3</accession>
<organism evidence="2 3">
    <name type="scientific">Labilithrix luteola</name>
    <dbReference type="NCBI Taxonomy" id="1391654"/>
    <lineage>
        <taxon>Bacteria</taxon>
        <taxon>Pseudomonadati</taxon>
        <taxon>Myxococcota</taxon>
        <taxon>Polyangia</taxon>
        <taxon>Polyangiales</taxon>
        <taxon>Labilitrichaceae</taxon>
        <taxon>Labilithrix</taxon>
    </lineage>
</organism>
<reference evidence="2 3" key="1">
    <citation type="submission" date="2015-08" db="EMBL/GenBank/DDBJ databases">
        <authorList>
            <person name="Babu N.S."/>
            <person name="Beckwith C.J."/>
            <person name="Beseler K.G."/>
            <person name="Brison A."/>
            <person name="Carone J.V."/>
            <person name="Caskin T.P."/>
            <person name="Diamond M."/>
            <person name="Durham M.E."/>
            <person name="Foxe J.M."/>
            <person name="Go M."/>
            <person name="Henderson B.A."/>
            <person name="Jones I.B."/>
            <person name="McGettigan J.A."/>
            <person name="Micheletti S.J."/>
            <person name="Nasrallah M.E."/>
            <person name="Ortiz D."/>
            <person name="Piller C.R."/>
            <person name="Privatt S.R."/>
            <person name="Schneider S.L."/>
            <person name="Sharp S."/>
            <person name="Smith T.C."/>
            <person name="Stanton J.D."/>
            <person name="Ullery H.E."/>
            <person name="Wilson R.J."/>
            <person name="Serrano M.G."/>
            <person name="Buck G."/>
            <person name="Lee V."/>
            <person name="Wang Y."/>
            <person name="Carvalho R."/>
            <person name="Voegtly L."/>
            <person name="Shi R."/>
            <person name="Duckworth R."/>
            <person name="Johnson A."/>
            <person name="Loviza R."/>
            <person name="Walstead R."/>
            <person name="Shah Z."/>
            <person name="Kiflezghi M."/>
            <person name="Wade K."/>
            <person name="Ball S.L."/>
            <person name="Bradley K.W."/>
            <person name="Asai D.J."/>
            <person name="Bowman C.A."/>
            <person name="Russell D.A."/>
            <person name="Pope W.H."/>
            <person name="Jacobs-Sera D."/>
            <person name="Hendrix R.W."/>
            <person name="Hatfull G.F."/>
        </authorList>
    </citation>
    <scope>NUCLEOTIDE SEQUENCE [LARGE SCALE GENOMIC DNA]</scope>
    <source>
        <strain evidence="2 3">DSM 27648</strain>
    </source>
</reference>
<dbReference type="SUPFAM" id="SSF48452">
    <property type="entry name" value="TPR-like"/>
    <property type="match status" value="1"/>
</dbReference>